<dbReference type="EMBL" id="JAZDRO010000001">
    <property type="protein sequence ID" value="MEE2565156.1"/>
    <property type="molecule type" value="Genomic_DNA"/>
</dbReference>
<keyword evidence="1" id="KW-0732">Signal</keyword>
<reference evidence="2 3" key="1">
    <citation type="submission" date="2024-01" db="EMBL/GenBank/DDBJ databases">
        <title>Hyphobacterium bacterium isolated from marine sediment.</title>
        <authorList>
            <person name="Zhao S."/>
        </authorList>
    </citation>
    <scope>NUCLEOTIDE SEQUENCE [LARGE SCALE GENOMIC DNA]</scope>
    <source>
        <strain evidence="2 3">Y60-23</strain>
    </source>
</reference>
<evidence type="ECO:0008006" key="4">
    <source>
        <dbReference type="Google" id="ProtNLM"/>
    </source>
</evidence>
<organism evidence="2 3">
    <name type="scientific">Hyphobacterium marinum</name>
    <dbReference type="NCBI Taxonomy" id="3116574"/>
    <lineage>
        <taxon>Bacteria</taxon>
        <taxon>Pseudomonadati</taxon>
        <taxon>Pseudomonadota</taxon>
        <taxon>Alphaproteobacteria</taxon>
        <taxon>Maricaulales</taxon>
        <taxon>Maricaulaceae</taxon>
        <taxon>Hyphobacterium</taxon>
    </lineage>
</organism>
<accession>A0ABU7LUI7</accession>
<keyword evidence="3" id="KW-1185">Reference proteome</keyword>
<dbReference type="RefSeq" id="WP_330194696.1">
    <property type="nucleotide sequence ID" value="NZ_JAZDRO010000001.1"/>
</dbReference>
<evidence type="ECO:0000313" key="3">
    <source>
        <dbReference type="Proteomes" id="UP001310692"/>
    </source>
</evidence>
<sequence>MNRMLLALGAAVVAASPAAAQTISVQPHYGSITLDSGFLPDPHTVNLQAGGNQDAGRLGDACWGYISDAPDYNLYYTAGALPLYISATSDSDTVLVINDAAGNWHCNDDAAESLNSGIQFDRPSSGLYNIWVGRFGVQGEFVPAQLHISELGFAMNGSLGGGGALDYSLPANFGERQLSAGFIPDPVNVEILAGGNVDVREADMPGCWGYASSAPDYELTYTAGGFDLYLSATSNRDTVLIVNDPSGNWICNDDGAEGLNPGIQISDPQSGVYDIWVGTYSQQDDFPPAMLHISELGFGGDFSSATGLDTALPANYGATALNGGFIPDPHTVDIYAGGDISVSDSVNGSGTCRGYVTAAPDYELDFTAGSLDLFISAASSSDTTIVVNAPDGSWWCDDDGGEGSFNPGVQFSNPQSGIYDIWVGTYSRRDPVPARLNISEIGFFDND</sequence>
<gene>
    <name evidence="2" type="ORF">V0U35_00560</name>
</gene>
<proteinExistence type="predicted"/>
<evidence type="ECO:0000256" key="1">
    <source>
        <dbReference type="SAM" id="SignalP"/>
    </source>
</evidence>
<protein>
    <recommendedName>
        <fullName evidence="4">Peptidase C-terminal archaeal/bacterial domain-containing protein</fullName>
    </recommendedName>
</protein>
<feature type="chain" id="PRO_5047535153" description="Peptidase C-terminal archaeal/bacterial domain-containing protein" evidence="1">
    <location>
        <begin position="21"/>
        <end position="447"/>
    </location>
</feature>
<feature type="signal peptide" evidence="1">
    <location>
        <begin position="1"/>
        <end position="20"/>
    </location>
</feature>
<comment type="caution">
    <text evidence="2">The sequence shown here is derived from an EMBL/GenBank/DDBJ whole genome shotgun (WGS) entry which is preliminary data.</text>
</comment>
<name>A0ABU7LUI7_9PROT</name>
<evidence type="ECO:0000313" key="2">
    <source>
        <dbReference type="EMBL" id="MEE2565156.1"/>
    </source>
</evidence>
<dbReference type="Proteomes" id="UP001310692">
    <property type="component" value="Unassembled WGS sequence"/>
</dbReference>